<dbReference type="AlphaFoldDB" id="A0A9W4U8P4"/>
<name>A0A9W4U8P4_9PLEO</name>
<dbReference type="Proteomes" id="UP001152607">
    <property type="component" value="Unassembled WGS sequence"/>
</dbReference>
<dbReference type="EMBL" id="CAOQHR010000002">
    <property type="protein sequence ID" value="CAI6327497.1"/>
    <property type="molecule type" value="Genomic_DNA"/>
</dbReference>
<organism evidence="1 2">
    <name type="scientific">Periconia digitata</name>
    <dbReference type="NCBI Taxonomy" id="1303443"/>
    <lineage>
        <taxon>Eukaryota</taxon>
        <taxon>Fungi</taxon>
        <taxon>Dikarya</taxon>
        <taxon>Ascomycota</taxon>
        <taxon>Pezizomycotina</taxon>
        <taxon>Dothideomycetes</taxon>
        <taxon>Pleosporomycetidae</taxon>
        <taxon>Pleosporales</taxon>
        <taxon>Massarineae</taxon>
        <taxon>Periconiaceae</taxon>
        <taxon>Periconia</taxon>
    </lineage>
</organism>
<keyword evidence="2" id="KW-1185">Reference proteome</keyword>
<evidence type="ECO:0000313" key="1">
    <source>
        <dbReference type="EMBL" id="CAI6327497.1"/>
    </source>
</evidence>
<comment type="caution">
    <text evidence="1">The sequence shown here is derived from an EMBL/GenBank/DDBJ whole genome shotgun (WGS) entry which is preliminary data.</text>
</comment>
<sequence>MLLEVFGKKSPSTSRRAFWALLQKSFLLMCTRAQMLFKCFGEKFPSTLWWAQWASLCTFRPKKPVGIAECGGGGSQNRTSGLR</sequence>
<reference evidence="1" key="1">
    <citation type="submission" date="2023-01" db="EMBL/GenBank/DDBJ databases">
        <authorList>
            <person name="Van Ghelder C."/>
            <person name="Rancurel C."/>
        </authorList>
    </citation>
    <scope>NUCLEOTIDE SEQUENCE</scope>
    <source>
        <strain evidence="1">CNCM I-4278</strain>
    </source>
</reference>
<accession>A0A9W4U8P4</accession>
<protein>
    <submittedName>
        <fullName evidence="1">Uncharacterized protein</fullName>
    </submittedName>
</protein>
<proteinExistence type="predicted"/>
<evidence type="ECO:0000313" key="2">
    <source>
        <dbReference type="Proteomes" id="UP001152607"/>
    </source>
</evidence>
<gene>
    <name evidence="1" type="ORF">PDIGIT_LOCUS3900</name>
</gene>